<dbReference type="AlphaFoldDB" id="A0A699UVH5"/>
<comment type="caution">
    <text evidence="1">The sequence shown here is derived from an EMBL/GenBank/DDBJ whole genome shotgun (WGS) entry which is preliminary data.</text>
</comment>
<proteinExistence type="predicted"/>
<sequence length="123" mass="13380">MIFDGMVRNVNNKVSKFLMYPRVKSPSFMGRTVPLFDSILVHQGKGSGTLNEPYHTPSFEAQQLSHTAPLSPSLLPATTETIPTLTPTEIPTLRQYSRRARIAQSLALPTAADEPASPSGDVS</sequence>
<protein>
    <recommendedName>
        <fullName evidence="2">Integrase, catalytic region, zinc finger, CCHC-type, peptidase aspartic, catalytic</fullName>
    </recommendedName>
</protein>
<organism evidence="1">
    <name type="scientific">Tanacetum cinerariifolium</name>
    <name type="common">Dalmatian daisy</name>
    <name type="synonym">Chrysanthemum cinerariifolium</name>
    <dbReference type="NCBI Taxonomy" id="118510"/>
    <lineage>
        <taxon>Eukaryota</taxon>
        <taxon>Viridiplantae</taxon>
        <taxon>Streptophyta</taxon>
        <taxon>Embryophyta</taxon>
        <taxon>Tracheophyta</taxon>
        <taxon>Spermatophyta</taxon>
        <taxon>Magnoliopsida</taxon>
        <taxon>eudicotyledons</taxon>
        <taxon>Gunneridae</taxon>
        <taxon>Pentapetalae</taxon>
        <taxon>asterids</taxon>
        <taxon>campanulids</taxon>
        <taxon>Asterales</taxon>
        <taxon>Asteraceae</taxon>
        <taxon>Asteroideae</taxon>
        <taxon>Anthemideae</taxon>
        <taxon>Anthemidinae</taxon>
        <taxon>Tanacetum</taxon>
    </lineage>
</organism>
<gene>
    <name evidence="1" type="ORF">Tci_898092</name>
</gene>
<evidence type="ECO:0000313" key="1">
    <source>
        <dbReference type="EMBL" id="GFD26123.1"/>
    </source>
</evidence>
<accession>A0A699UVH5</accession>
<reference evidence="1" key="1">
    <citation type="journal article" date="2019" name="Sci. Rep.">
        <title>Draft genome of Tanacetum cinerariifolium, the natural source of mosquito coil.</title>
        <authorList>
            <person name="Yamashiro T."/>
            <person name="Shiraishi A."/>
            <person name="Satake H."/>
            <person name="Nakayama K."/>
        </authorList>
    </citation>
    <scope>NUCLEOTIDE SEQUENCE</scope>
</reference>
<dbReference type="EMBL" id="BKCJ011366074">
    <property type="protein sequence ID" value="GFD26123.1"/>
    <property type="molecule type" value="Genomic_DNA"/>
</dbReference>
<name>A0A699UVH5_TANCI</name>
<evidence type="ECO:0008006" key="2">
    <source>
        <dbReference type="Google" id="ProtNLM"/>
    </source>
</evidence>